<keyword evidence="1" id="KW-0472">Membrane</keyword>
<organism evidence="2">
    <name type="scientific">Zea mays</name>
    <name type="common">Maize</name>
    <dbReference type="NCBI Taxonomy" id="4577"/>
    <lineage>
        <taxon>Eukaryota</taxon>
        <taxon>Viridiplantae</taxon>
        <taxon>Streptophyta</taxon>
        <taxon>Embryophyta</taxon>
        <taxon>Tracheophyta</taxon>
        <taxon>Spermatophyta</taxon>
        <taxon>Magnoliopsida</taxon>
        <taxon>Liliopsida</taxon>
        <taxon>Poales</taxon>
        <taxon>Poaceae</taxon>
        <taxon>PACMAD clade</taxon>
        <taxon>Panicoideae</taxon>
        <taxon>Andropogonodae</taxon>
        <taxon>Andropogoneae</taxon>
        <taxon>Tripsacinae</taxon>
        <taxon>Zea</taxon>
    </lineage>
</organism>
<keyword evidence="1" id="KW-0812">Transmembrane</keyword>
<dbReference type="AlphaFoldDB" id="C4J2X1"/>
<keyword evidence="1" id="KW-1133">Transmembrane helix</keyword>
<protein>
    <submittedName>
        <fullName evidence="2">Uncharacterized protein</fullName>
    </submittedName>
</protein>
<proteinExistence type="evidence at transcript level"/>
<reference evidence="2" key="1">
    <citation type="journal article" date="2009" name="PLoS Genet.">
        <title>Sequencing, mapping, and analysis of 27,455 maize full-length cDNAs.</title>
        <authorList>
            <person name="Soderlund C."/>
            <person name="Descour A."/>
            <person name="Kudrna D."/>
            <person name="Bomhoff M."/>
            <person name="Boyd L."/>
            <person name="Currie J."/>
            <person name="Angelova A."/>
            <person name="Collura K."/>
            <person name="Wissotski M."/>
            <person name="Ashley E."/>
            <person name="Morrow D."/>
            <person name="Fernandes J."/>
            <person name="Walbot V."/>
            <person name="Yu Y."/>
        </authorList>
    </citation>
    <scope>NUCLEOTIDE SEQUENCE</scope>
    <source>
        <strain evidence="2">B73</strain>
    </source>
</reference>
<accession>C4J2X1</accession>
<name>C4J2X1_MAIZE</name>
<feature type="transmembrane region" description="Helical" evidence="1">
    <location>
        <begin position="6"/>
        <end position="25"/>
    </location>
</feature>
<evidence type="ECO:0000313" key="2">
    <source>
        <dbReference type="EMBL" id="ACR35521.1"/>
    </source>
</evidence>
<evidence type="ECO:0000256" key="1">
    <source>
        <dbReference type="SAM" id="Phobius"/>
    </source>
</evidence>
<dbReference type="EMBL" id="BT085168">
    <property type="protein sequence ID" value="ACR35521.1"/>
    <property type="molecule type" value="mRNA"/>
</dbReference>
<sequence>MAHLLLVVWPIRILMCMQTVLVMRYRRVKLQKMQMVLHQMFRGYLSQVLKQESLVWKQSVLVRLDKCQNILLMKHFNLLI</sequence>